<keyword evidence="4 9" id="KW-0547">Nucleotide-binding</keyword>
<evidence type="ECO:0000256" key="6">
    <source>
        <dbReference type="ARBA" id="ARBA00022833"/>
    </source>
</evidence>
<keyword evidence="7 9" id="KW-0342">GTP-binding</keyword>
<dbReference type="GO" id="GO:0005829">
    <property type="term" value="C:cytosol"/>
    <property type="evidence" value="ECO:0007669"/>
    <property type="project" value="TreeGrafter"/>
</dbReference>
<comment type="similarity">
    <text evidence="9">Belongs to the GTP cyclohydrolase II family.</text>
</comment>
<dbReference type="CDD" id="cd00641">
    <property type="entry name" value="GTP_cyclohydro2"/>
    <property type="match status" value="1"/>
</dbReference>
<feature type="binding site" evidence="9">
    <location>
        <position position="149"/>
    </location>
    <ligand>
        <name>GTP</name>
        <dbReference type="ChEBI" id="CHEBI:37565"/>
    </ligand>
</feature>
<evidence type="ECO:0000313" key="12">
    <source>
        <dbReference type="Proteomes" id="UP000448235"/>
    </source>
</evidence>
<organism evidence="11 12">
    <name type="scientific">Halomonas icarae</name>
    <dbReference type="NCBI Taxonomy" id="2691040"/>
    <lineage>
        <taxon>Bacteria</taxon>
        <taxon>Pseudomonadati</taxon>
        <taxon>Pseudomonadota</taxon>
        <taxon>Gammaproteobacteria</taxon>
        <taxon>Oceanospirillales</taxon>
        <taxon>Halomonadaceae</taxon>
        <taxon>Halomonas</taxon>
    </lineage>
</organism>
<sequence length="211" mass="23315">MTIRFIAASRLPTPWATFTMHGFEDEATGKDHIALTLGDVADGEPVLGRVHSECLTGDALFSMRCDCGYQLQEALKRIAEEGRGVLFYLRQEGRGIGLLNKIRAYHLQDQGADTVEANERLGFAADLRRYDLCVPMLEHLGIAALRLMTNNPRKVDALSRAGINVAERVPLTTGLNPHNEHYLSTKAGKLGHMMVLGDFTPVEETSNKQKP</sequence>
<evidence type="ECO:0000256" key="8">
    <source>
        <dbReference type="ARBA" id="ARBA00049295"/>
    </source>
</evidence>
<comment type="catalytic activity">
    <reaction evidence="8 9">
        <text>GTP + 4 H2O = 2,5-diamino-6-hydroxy-4-(5-phosphoribosylamino)-pyrimidine + formate + 2 phosphate + 3 H(+)</text>
        <dbReference type="Rhea" id="RHEA:23704"/>
        <dbReference type="ChEBI" id="CHEBI:15377"/>
        <dbReference type="ChEBI" id="CHEBI:15378"/>
        <dbReference type="ChEBI" id="CHEBI:15740"/>
        <dbReference type="ChEBI" id="CHEBI:37565"/>
        <dbReference type="ChEBI" id="CHEBI:43474"/>
        <dbReference type="ChEBI" id="CHEBI:58614"/>
        <dbReference type="EC" id="3.5.4.25"/>
    </reaction>
</comment>
<dbReference type="RefSeq" id="WP_161422848.1">
    <property type="nucleotide sequence ID" value="NZ_JARWMY010000012.1"/>
</dbReference>
<evidence type="ECO:0000256" key="5">
    <source>
        <dbReference type="ARBA" id="ARBA00022801"/>
    </source>
</evidence>
<evidence type="ECO:0000256" key="9">
    <source>
        <dbReference type="HAMAP-Rule" id="MF_00179"/>
    </source>
</evidence>
<dbReference type="EMBL" id="WUTS01000001">
    <property type="protein sequence ID" value="NAW12341.1"/>
    <property type="molecule type" value="Genomic_DNA"/>
</dbReference>
<evidence type="ECO:0000256" key="1">
    <source>
        <dbReference type="ARBA" id="ARBA00004853"/>
    </source>
</evidence>
<keyword evidence="3 9" id="KW-0479">Metal-binding</keyword>
<feature type="domain" description="GTP cyclohydrolase II" evidence="10">
    <location>
        <begin position="8"/>
        <end position="170"/>
    </location>
</feature>
<feature type="active site" description="Nucleophile" evidence="9">
    <location>
        <position position="128"/>
    </location>
</feature>
<comment type="pathway">
    <text evidence="1 9">Cofactor biosynthesis; riboflavin biosynthesis; 5-amino-6-(D-ribitylamino)uracil from GTP: step 1/4.</text>
</comment>
<dbReference type="SUPFAM" id="SSF142695">
    <property type="entry name" value="RibA-like"/>
    <property type="match status" value="1"/>
</dbReference>
<protein>
    <recommendedName>
        <fullName evidence="9">GTP cyclohydrolase-2</fullName>
        <ecNumber evidence="9">3.5.4.25</ecNumber>
    </recommendedName>
    <alternativeName>
        <fullName evidence="9">GTP cyclohydrolase II</fullName>
    </alternativeName>
</protein>
<keyword evidence="2 9" id="KW-0686">Riboflavin biosynthesis</keyword>
<keyword evidence="6 9" id="KW-0862">Zinc</keyword>
<dbReference type="Pfam" id="PF00925">
    <property type="entry name" value="GTP_cyclohydro2"/>
    <property type="match status" value="1"/>
</dbReference>
<dbReference type="InterPro" id="IPR032677">
    <property type="entry name" value="GTP_cyclohydro_II"/>
</dbReference>
<dbReference type="GO" id="GO:0009231">
    <property type="term" value="P:riboflavin biosynthetic process"/>
    <property type="evidence" value="ECO:0007669"/>
    <property type="project" value="UniProtKB-UniRule"/>
</dbReference>
<keyword evidence="5 9" id="KW-0378">Hydrolase</keyword>
<reference evidence="11 12" key="1">
    <citation type="submission" date="2019-12" db="EMBL/GenBank/DDBJ databases">
        <title>Draft genome sequencing of Halomonas icarensis D1-1.</title>
        <authorList>
            <person name="Pandiyan K."/>
            <person name="Kushwaha P."/>
            <person name="Gowdham M."/>
            <person name="Chakdar H."/>
            <person name="Singh A."/>
            <person name="Kumar M."/>
            <person name="Saxena A.K."/>
        </authorList>
    </citation>
    <scope>NUCLEOTIDE SEQUENCE [LARGE SCALE GENOMIC DNA]</scope>
    <source>
        <strain evidence="11 12">D1-1</strain>
    </source>
</reference>
<feature type="binding site" evidence="9">
    <location>
        <position position="65"/>
    </location>
    <ligand>
        <name>Zn(2+)</name>
        <dbReference type="ChEBI" id="CHEBI:29105"/>
        <note>catalytic</note>
    </ligand>
</feature>
<dbReference type="UniPathway" id="UPA00275">
    <property type="reaction ID" value="UER00400"/>
</dbReference>
<dbReference type="Proteomes" id="UP000448235">
    <property type="component" value="Unassembled WGS sequence"/>
</dbReference>
<comment type="caution">
    <text evidence="11">The sequence shown here is derived from an EMBL/GenBank/DDBJ whole genome shotgun (WGS) entry which is preliminary data.</text>
</comment>
<evidence type="ECO:0000256" key="4">
    <source>
        <dbReference type="ARBA" id="ARBA00022741"/>
    </source>
</evidence>
<evidence type="ECO:0000256" key="7">
    <source>
        <dbReference type="ARBA" id="ARBA00023134"/>
    </source>
</evidence>
<evidence type="ECO:0000259" key="10">
    <source>
        <dbReference type="Pfam" id="PF00925"/>
    </source>
</evidence>
<dbReference type="GO" id="GO:0005525">
    <property type="term" value="F:GTP binding"/>
    <property type="evidence" value="ECO:0007669"/>
    <property type="project" value="UniProtKB-KW"/>
</dbReference>
<dbReference type="InterPro" id="IPR000926">
    <property type="entry name" value="RibA"/>
</dbReference>
<feature type="binding site" evidence="9">
    <location>
        <position position="154"/>
    </location>
    <ligand>
        <name>GTP</name>
        <dbReference type="ChEBI" id="CHEBI:37565"/>
    </ligand>
</feature>
<dbReference type="NCBIfam" id="TIGR00505">
    <property type="entry name" value="ribA"/>
    <property type="match status" value="1"/>
</dbReference>
<evidence type="ECO:0000256" key="2">
    <source>
        <dbReference type="ARBA" id="ARBA00022619"/>
    </source>
</evidence>
<comment type="function">
    <text evidence="9">Catalyzes the conversion of GTP to 2,5-diamino-6-ribosylamino-4(3H)-pyrimidinone 5'-phosphate (DARP), formate and pyrophosphate.</text>
</comment>
<dbReference type="GO" id="GO:0003935">
    <property type="term" value="F:GTP cyclohydrolase II activity"/>
    <property type="evidence" value="ECO:0007669"/>
    <property type="project" value="UniProtKB-UniRule"/>
</dbReference>
<feature type="binding site" evidence="9">
    <location>
        <position position="54"/>
    </location>
    <ligand>
        <name>Zn(2+)</name>
        <dbReference type="ChEBI" id="CHEBI:29105"/>
        <note>catalytic</note>
    </ligand>
</feature>
<feature type="active site" description="Proton acceptor" evidence="9">
    <location>
        <position position="126"/>
    </location>
</feature>
<dbReference type="PANTHER" id="PTHR21327:SF18">
    <property type="entry name" value="3,4-DIHYDROXY-2-BUTANONE 4-PHOSPHATE SYNTHASE"/>
    <property type="match status" value="1"/>
</dbReference>
<dbReference type="GO" id="GO:0008270">
    <property type="term" value="F:zinc ion binding"/>
    <property type="evidence" value="ECO:0007669"/>
    <property type="project" value="UniProtKB-UniRule"/>
</dbReference>
<feature type="binding site" evidence="9">
    <location>
        <begin position="92"/>
        <end position="94"/>
    </location>
    <ligand>
        <name>GTP</name>
        <dbReference type="ChEBI" id="CHEBI:37565"/>
    </ligand>
</feature>
<dbReference type="NCBIfam" id="NF001591">
    <property type="entry name" value="PRK00393.1"/>
    <property type="match status" value="1"/>
</dbReference>
<dbReference type="Gene3D" id="3.40.50.10990">
    <property type="entry name" value="GTP cyclohydrolase II"/>
    <property type="match status" value="1"/>
</dbReference>
<feature type="binding site" evidence="9">
    <location>
        <position position="114"/>
    </location>
    <ligand>
        <name>GTP</name>
        <dbReference type="ChEBI" id="CHEBI:37565"/>
    </ligand>
</feature>
<dbReference type="FunFam" id="3.40.50.10990:FF:000002">
    <property type="entry name" value="GTP cyclohydrolase-2"/>
    <property type="match status" value="1"/>
</dbReference>
<dbReference type="PANTHER" id="PTHR21327">
    <property type="entry name" value="GTP CYCLOHYDROLASE II-RELATED"/>
    <property type="match status" value="1"/>
</dbReference>
<accession>A0A7X4VY43</accession>
<feature type="binding site" evidence="9">
    <location>
        <begin position="49"/>
        <end position="53"/>
    </location>
    <ligand>
        <name>GTP</name>
        <dbReference type="ChEBI" id="CHEBI:37565"/>
    </ligand>
</feature>
<comment type="cofactor">
    <cofactor evidence="9">
        <name>Zn(2+)</name>
        <dbReference type="ChEBI" id="CHEBI:29105"/>
    </cofactor>
    <text evidence="9">Binds 1 zinc ion per subunit.</text>
</comment>
<keyword evidence="12" id="KW-1185">Reference proteome</keyword>
<evidence type="ECO:0000313" key="11">
    <source>
        <dbReference type="EMBL" id="NAW12341.1"/>
    </source>
</evidence>
<dbReference type="AlphaFoldDB" id="A0A7X4VY43"/>
<evidence type="ECO:0000256" key="3">
    <source>
        <dbReference type="ARBA" id="ARBA00022723"/>
    </source>
</evidence>
<feature type="binding site" evidence="9">
    <location>
        <position position="67"/>
    </location>
    <ligand>
        <name>Zn(2+)</name>
        <dbReference type="ChEBI" id="CHEBI:29105"/>
        <note>catalytic</note>
    </ligand>
</feature>
<proteinExistence type="inferred from homology"/>
<feature type="binding site" evidence="9">
    <location>
        <position position="70"/>
    </location>
    <ligand>
        <name>GTP</name>
        <dbReference type="ChEBI" id="CHEBI:37565"/>
    </ligand>
</feature>
<dbReference type="HAMAP" id="MF_00179">
    <property type="entry name" value="RibA"/>
    <property type="match status" value="1"/>
</dbReference>
<dbReference type="EC" id="3.5.4.25" evidence="9"/>
<name>A0A7X4VY43_9GAMM</name>
<gene>
    <name evidence="9 11" type="primary">ribA</name>
    <name evidence="11" type="ORF">GRB80_05745</name>
</gene>
<dbReference type="InterPro" id="IPR036144">
    <property type="entry name" value="RibA-like_sf"/>
</dbReference>